<dbReference type="Proteomes" id="UP000053199">
    <property type="component" value="Unassembled WGS sequence"/>
</dbReference>
<evidence type="ECO:0000313" key="2">
    <source>
        <dbReference type="EMBL" id="KSU76000.1"/>
    </source>
</evidence>
<dbReference type="OrthoDB" id="4949034at2"/>
<evidence type="ECO:0000256" key="1">
    <source>
        <dbReference type="SAM" id="MobiDB-lite"/>
    </source>
</evidence>
<name>A0A0V8IN81_9MICC</name>
<organism evidence="2 3">
    <name type="scientific">Pseudarthrobacter enclensis</name>
    <dbReference type="NCBI Taxonomy" id="993070"/>
    <lineage>
        <taxon>Bacteria</taxon>
        <taxon>Bacillati</taxon>
        <taxon>Actinomycetota</taxon>
        <taxon>Actinomycetes</taxon>
        <taxon>Micrococcales</taxon>
        <taxon>Micrococcaceae</taxon>
        <taxon>Pseudarthrobacter</taxon>
    </lineage>
</organism>
<dbReference type="AlphaFoldDB" id="A0A0V8IN81"/>
<sequence>MNAEHPSTATSQRSDGSRPDLSNANVREDLALAGRCALVHLPSGRTCLLPLRHQGPCDFHGPDEAADVVSAEQ</sequence>
<dbReference type="RefSeq" id="WP_058268293.1">
    <property type="nucleotide sequence ID" value="NZ_FMAZ01000004.1"/>
</dbReference>
<accession>A0A0V8IN81</accession>
<reference evidence="2 3" key="1">
    <citation type="journal article" date="2014" name="Arch. Microbiol.">
        <title>Arthrobacter enclensis sp. nov., isolated from sediment sample.</title>
        <authorList>
            <person name="Dastager S.G."/>
            <person name="Liu Q."/>
            <person name="Tang S.K."/>
            <person name="Krishnamurthi S."/>
            <person name="Lee J.C."/>
            <person name="Li W.J."/>
        </authorList>
    </citation>
    <scope>NUCLEOTIDE SEQUENCE [LARGE SCALE GENOMIC DNA]</scope>
    <source>
        <strain evidence="2 3">NIO-1008</strain>
    </source>
</reference>
<gene>
    <name evidence="2" type="ORF">AS031_11550</name>
</gene>
<dbReference type="EMBL" id="LNQM01000004">
    <property type="protein sequence ID" value="KSU76000.1"/>
    <property type="molecule type" value="Genomic_DNA"/>
</dbReference>
<proteinExistence type="predicted"/>
<feature type="region of interest" description="Disordered" evidence="1">
    <location>
        <begin position="1"/>
        <end position="23"/>
    </location>
</feature>
<comment type="caution">
    <text evidence="2">The sequence shown here is derived from an EMBL/GenBank/DDBJ whole genome shotgun (WGS) entry which is preliminary data.</text>
</comment>
<keyword evidence="3" id="KW-1185">Reference proteome</keyword>
<protein>
    <submittedName>
        <fullName evidence="2">Uncharacterized protein</fullName>
    </submittedName>
</protein>
<evidence type="ECO:0000313" key="3">
    <source>
        <dbReference type="Proteomes" id="UP000053199"/>
    </source>
</evidence>
<dbReference type="STRING" id="993070.AS031_11550"/>